<dbReference type="Proteomes" id="UP001642484">
    <property type="component" value="Unassembled WGS sequence"/>
</dbReference>
<dbReference type="InterPro" id="IPR050181">
    <property type="entry name" value="Cold_shock_domain"/>
</dbReference>
<evidence type="ECO:0000259" key="2">
    <source>
        <dbReference type="PROSITE" id="PS51857"/>
    </source>
</evidence>
<dbReference type="SUPFAM" id="SSF50249">
    <property type="entry name" value="Nucleic acid-binding proteins"/>
    <property type="match status" value="2"/>
</dbReference>
<evidence type="ECO:0000313" key="3">
    <source>
        <dbReference type="EMBL" id="CAK9107517.1"/>
    </source>
</evidence>
<evidence type="ECO:0000313" key="4">
    <source>
        <dbReference type="Proteomes" id="UP001642484"/>
    </source>
</evidence>
<dbReference type="EMBL" id="CAXAMN010026995">
    <property type="protein sequence ID" value="CAK9107517.1"/>
    <property type="molecule type" value="Genomic_DNA"/>
</dbReference>
<proteinExistence type="predicted"/>
<dbReference type="PANTHER" id="PTHR11544">
    <property type="entry name" value="COLD SHOCK DOMAIN CONTAINING PROTEINS"/>
    <property type="match status" value="1"/>
</dbReference>
<dbReference type="InterPro" id="IPR002059">
    <property type="entry name" value="CSP_DNA-bd"/>
</dbReference>
<gene>
    <name evidence="3" type="ORF">CCMP2556_LOCUS50170</name>
</gene>
<keyword evidence="4" id="KW-1185">Reference proteome</keyword>
<dbReference type="InterPro" id="IPR011129">
    <property type="entry name" value="CSD"/>
</dbReference>
<feature type="compositionally biased region" description="Basic and acidic residues" evidence="1">
    <location>
        <begin position="180"/>
        <end position="191"/>
    </location>
</feature>
<protein>
    <recommendedName>
        <fullName evidence="2">CSD domain-containing protein</fullName>
    </recommendedName>
</protein>
<dbReference type="SMART" id="SM00357">
    <property type="entry name" value="CSP"/>
    <property type="match status" value="2"/>
</dbReference>
<feature type="region of interest" description="Disordered" evidence="1">
    <location>
        <begin position="166"/>
        <end position="204"/>
    </location>
</feature>
<accession>A0ABP0S577</accession>
<dbReference type="PROSITE" id="PS51857">
    <property type="entry name" value="CSD_2"/>
    <property type="match status" value="1"/>
</dbReference>
<dbReference type="Gene3D" id="2.40.50.140">
    <property type="entry name" value="Nucleic acid-binding proteins"/>
    <property type="match status" value="2"/>
</dbReference>
<evidence type="ECO:0000256" key="1">
    <source>
        <dbReference type="SAM" id="MobiDB-lite"/>
    </source>
</evidence>
<comment type="caution">
    <text evidence="3">The sequence shown here is derived from an EMBL/GenBank/DDBJ whole genome shotgun (WGS) entry which is preliminary data.</text>
</comment>
<dbReference type="Pfam" id="PF00313">
    <property type="entry name" value="CSD"/>
    <property type="match status" value="1"/>
</dbReference>
<organism evidence="3 4">
    <name type="scientific">Durusdinium trenchii</name>
    <dbReference type="NCBI Taxonomy" id="1381693"/>
    <lineage>
        <taxon>Eukaryota</taxon>
        <taxon>Sar</taxon>
        <taxon>Alveolata</taxon>
        <taxon>Dinophyceae</taxon>
        <taxon>Suessiales</taxon>
        <taxon>Symbiodiniaceae</taxon>
        <taxon>Durusdinium</taxon>
    </lineage>
</organism>
<dbReference type="InterPro" id="IPR012340">
    <property type="entry name" value="NA-bd_OB-fold"/>
</dbReference>
<feature type="region of interest" description="Disordered" evidence="1">
    <location>
        <begin position="1"/>
        <end position="50"/>
    </location>
</feature>
<name>A0ABP0S577_9DINO</name>
<feature type="domain" description="CSD" evidence="2">
    <location>
        <begin position="80"/>
        <end position="146"/>
    </location>
</feature>
<reference evidence="3 4" key="1">
    <citation type="submission" date="2024-02" db="EMBL/GenBank/DDBJ databases">
        <authorList>
            <person name="Chen Y."/>
            <person name="Shah S."/>
            <person name="Dougan E. K."/>
            <person name="Thang M."/>
            <person name="Chan C."/>
        </authorList>
    </citation>
    <scope>NUCLEOTIDE SEQUENCE [LARGE SCALE GENOMIC DNA]</scope>
</reference>
<sequence>MDEAVPVDPAAKAEEPEVVQSAGGEEKKGEEPSTSFNVDAPAFQPRADPGTEDIMQKLQPRHKQMLRGFYQAYTGEYASYYVGQLKTFNVKNGYGFIECKQAKADWGVDVFVHKNNVPTPWTLGQPVEFAVQMNQRGQPQAYDCNWLPRLPQTSIVTPGTVPVVAGKGPYSGSTPAQAADSKDKEKEKEKEEIEESLSNEPRRLGTLKSYSSQHGYGFIACTETHQAYKRDVYLDKSQVGATWQWNQLLEFSVSFNDRGQPQARQVNWEPVPLTGVQQAPTAKRTFAAKTIDQLKRLLKLLHEKNNETAVVTAIDLQGGSGATETNQDDPDVDYVFFVLDRLGNKEDALKSIKDFVKMLFVLMLSRMLKIPRNAPRTTRLIEWFEAVALTIQISSESVQSHIQDVLRQINQHIIHAAQENSDLADKATSEKLHAALQQLKEKAKVI</sequence>